<evidence type="ECO:0000313" key="8">
    <source>
        <dbReference type="Proteomes" id="UP001634007"/>
    </source>
</evidence>
<organism evidence="7 8">
    <name type="scientific">Eucalyptus globulus</name>
    <name type="common">Tasmanian blue gum</name>
    <dbReference type="NCBI Taxonomy" id="34317"/>
    <lineage>
        <taxon>Eukaryota</taxon>
        <taxon>Viridiplantae</taxon>
        <taxon>Streptophyta</taxon>
        <taxon>Embryophyta</taxon>
        <taxon>Tracheophyta</taxon>
        <taxon>Spermatophyta</taxon>
        <taxon>Magnoliopsida</taxon>
        <taxon>eudicotyledons</taxon>
        <taxon>Gunneridae</taxon>
        <taxon>Pentapetalae</taxon>
        <taxon>rosids</taxon>
        <taxon>malvids</taxon>
        <taxon>Myrtales</taxon>
        <taxon>Myrtaceae</taxon>
        <taxon>Myrtoideae</taxon>
        <taxon>Eucalypteae</taxon>
        <taxon>Eucalyptus</taxon>
    </lineage>
</organism>
<dbReference type="AlphaFoldDB" id="A0ABD3KBN4"/>
<comment type="pathway">
    <text evidence="1">Protein modification; protein glycosylation.</text>
</comment>
<keyword evidence="5" id="KW-0472">Membrane</keyword>
<evidence type="ECO:0000259" key="6">
    <source>
        <dbReference type="Pfam" id="PF00852"/>
    </source>
</evidence>
<dbReference type="Pfam" id="PF00852">
    <property type="entry name" value="Glyco_transf_10"/>
    <property type="match status" value="1"/>
</dbReference>
<dbReference type="Proteomes" id="UP001634007">
    <property type="component" value="Unassembled WGS sequence"/>
</dbReference>
<feature type="domain" description="Fucosyltransferase C-terminal" evidence="6">
    <location>
        <begin position="2"/>
        <end position="84"/>
    </location>
</feature>
<evidence type="ECO:0000256" key="2">
    <source>
        <dbReference type="ARBA" id="ARBA00008919"/>
    </source>
</evidence>
<dbReference type="PANTHER" id="PTHR11929:SF194">
    <property type="entry name" value="ALPHA-(1,3)-FUCOSYLTRANSFERASE 10"/>
    <property type="match status" value="1"/>
</dbReference>
<reference evidence="7 8" key="1">
    <citation type="submission" date="2024-11" db="EMBL/GenBank/DDBJ databases">
        <title>Chromosome-level genome assembly of Eucalyptus globulus Labill. provides insights into its genome evolution.</title>
        <authorList>
            <person name="Li X."/>
        </authorList>
    </citation>
    <scope>NUCLEOTIDE SEQUENCE [LARGE SCALE GENOMIC DNA]</scope>
    <source>
        <strain evidence="7">CL2024</strain>
        <tissue evidence="7">Fresh tender leaves</tissue>
    </source>
</reference>
<dbReference type="PANTHER" id="PTHR11929">
    <property type="entry name" value="ALPHA- 1,3 -FUCOSYLTRANSFERASE"/>
    <property type="match status" value="1"/>
</dbReference>
<comment type="caution">
    <text evidence="7">The sequence shown here is derived from an EMBL/GenBank/DDBJ whole genome shotgun (WGS) entry which is preliminary data.</text>
</comment>
<dbReference type="InterPro" id="IPR038577">
    <property type="entry name" value="GT10-like_C_sf"/>
</dbReference>
<evidence type="ECO:0000256" key="4">
    <source>
        <dbReference type="ARBA" id="ARBA00022679"/>
    </source>
</evidence>
<dbReference type="SUPFAM" id="SSF53756">
    <property type="entry name" value="UDP-Glycosyltransferase/glycogen phosphorylase"/>
    <property type="match status" value="1"/>
</dbReference>
<keyword evidence="3 5" id="KW-0328">Glycosyltransferase</keyword>
<gene>
    <name evidence="7" type="ORF">ACJRO7_024505</name>
</gene>
<dbReference type="EMBL" id="JBJKBG010000006">
    <property type="protein sequence ID" value="KAL3735381.1"/>
    <property type="molecule type" value="Genomic_DNA"/>
</dbReference>
<dbReference type="EC" id="2.4.1.-" evidence="5"/>
<dbReference type="InterPro" id="IPR001503">
    <property type="entry name" value="Glyco_trans_10"/>
</dbReference>
<sequence>MSHYKFVFAIENTWTETYVTEKLFYALDSGAVPIYFSAPNVMDFVPPRSIIDGNKFSSMEELATFVKSLANDLVAYAEYHSRRRCGILGNYGNSRVASLDSLPCRSWEFISQKGGRNARAL</sequence>
<comment type="similarity">
    <text evidence="2 5">Belongs to the glycosyltransferase 10 family.</text>
</comment>
<dbReference type="GO" id="GO:0016757">
    <property type="term" value="F:glycosyltransferase activity"/>
    <property type="evidence" value="ECO:0007669"/>
    <property type="project" value="UniProtKB-UniRule"/>
</dbReference>
<accession>A0ABD3KBN4</accession>
<keyword evidence="8" id="KW-1185">Reference proteome</keyword>
<proteinExistence type="inferred from homology"/>
<dbReference type="GO" id="GO:0032580">
    <property type="term" value="C:Golgi cisterna membrane"/>
    <property type="evidence" value="ECO:0007669"/>
    <property type="project" value="UniProtKB-SubCell"/>
</dbReference>
<evidence type="ECO:0000313" key="7">
    <source>
        <dbReference type="EMBL" id="KAL3735381.1"/>
    </source>
</evidence>
<protein>
    <recommendedName>
        <fullName evidence="5">Fucosyltransferase</fullName>
        <ecNumber evidence="5">2.4.1.-</ecNumber>
    </recommendedName>
</protein>
<comment type="subcellular location">
    <subcellularLocation>
        <location evidence="5">Golgi apparatus</location>
        <location evidence="5">Golgi stack membrane</location>
        <topology evidence="5">Single-pass type II membrane protein</topology>
    </subcellularLocation>
</comment>
<keyword evidence="5" id="KW-0812">Transmembrane</keyword>
<evidence type="ECO:0000256" key="3">
    <source>
        <dbReference type="ARBA" id="ARBA00022676"/>
    </source>
</evidence>
<keyword evidence="4 5" id="KW-0808">Transferase</keyword>
<dbReference type="Gene3D" id="3.40.50.11660">
    <property type="entry name" value="Glycosyl transferase family 10, C-terminal domain"/>
    <property type="match status" value="1"/>
</dbReference>
<keyword evidence="5" id="KW-0333">Golgi apparatus</keyword>
<name>A0ABD3KBN4_EUCGL</name>
<evidence type="ECO:0000256" key="5">
    <source>
        <dbReference type="RuleBase" id="RU003832"/>
    </source>
</evidence>
<evidence type="ECO:0000256" key="1">
    <source>
        <dbReference type="ARBA" id="ARBA00004922"/>
    </source>
</evidence>
<dbReference type="InterPro" id="IPR055270">
    <property type="entry name" value="Glyco_tran_10_C"/>
</dbReference>